<accession>A0A840V1I0</accession>
<organism evidence="3 4">
    <name type="scientific">Haloferula luteola</name>
    <dbReference type="NCBI Taxonomy" id="595692"/>
    <lineage>
        <taxon>Bacteria</taxon>
        <taxon>Pseudomonadati</taxon>
        <taxon>Verrucomicrobiota</taxon>
        <taxon>Verrucomicrobiia</taxon>
        <taxon>Verrucomicrobiales</taxon>
        <taxon>Verrucomicrobiaceae</taxon>
        <taxon>Haloferula</taxon>
    </lineage>
</organism>
<proteinExistence type="predicted"/>
<comment type="caution">
    <text evidence="3">The sequence shown here is derived from an EMBL/GenBank/DDBJ whole genome shotgun (WGS) entry which is preliminary data.</text>
</comment>
<sequence>MGHRTSIPLMLAGAVAAGLVLWKWSQPTPSPLPTEAPAPEPAPPVVSESSPHLSELAPAPDWSSLDPWQSTMTRDAFIQLMETVYCSSRDWQDDLILGTHDVLIQTGISNRPYQLHFARRAATPTRPWRAAHEFPPAPPSSPLEGVRIAIDPGHIGGKWAPMEERWFRIGEGTPVAEGDLTLQVARRLQPLLEDLGAEILLVRSNGEPVTSSRPESFLEEARTSVLEVPTTLAERLFYRTAEIRARAEKIRQWQPDLVVCLHFNAEPWGDPANPALVQGHHLHLLVNGAYSPEEMALDDQRFHLLRRLLDGSHAEETAASLSIIEAFTEQTDLPPFLYETNSARAVNVAGNPYLWGRNLLANRIYAAPVVYLEPYVMNSVEDYTRIQAGDYEGEREVDGKLQPSIFHEYARAVADGLARHYRRVRPQMPPAPESGP</sequence>
<feature type="domain" description="MurNAc-LAA" evidence="2">
    <location>
        <begin position="148"/>
        <end position="390"/>
    </location>
</feature>
<feature type="compositionally biased region" description="Pro residues" evidence="1">
    <location>
        <begin position="30"/>
        <end position="44"/>
    </location>
</feature>
<dbReference type="GO" id="GO:0008745">
    <property type="term" value="F:N-acetylmuramoyl-L-alanine amidase activity"/>
    <property type="evidence" value="ECO:0007669"/>
    <property type="project" value="InterPro"/>
</dbReference>
<evidence type="ECO:0000313" key="3">
    <source>
        <dbReference type="EMBL" id="MBB5351852.1"/>
    </source>
</evidence>
<dbReference type="Gene3D" id="3.40.630.40">
    <property type="entry name" value="Zn-dependent exopeptidases"/>
    <property type="match status" value="1"/>
</dbReference>
<gene>
    <name evidence="3" type="ORF">HNR46_002091</name>
</gene>
<dbReference type="SUPFAM" id="SSF53187">
    <property type="entry name" value="Zn-dependent exopeptidases"/>
    <property type="match status" value="1"/>
</dbReference>
<reference evidence="3 4" key="1">
    <citation type="submission" date="2020-08" db="EMBL/GenBank/DDBJ databases">
        <title>Genomic Encyclopedia of Type Strains, Phase IV (KMG-IV): sequencing the most valuable type-strain genomes for metagenomic binning, comparative biology and taxonomic classification.</title>
        <authorList>
            <person name="Goeker M."/>
        </authorList>
    </citation>
    <scope>NUCLEOTIDE SEQUENCE [LARGE SCALE GENOMIC DNA]</scope>
    <source>
        <strain evidence="3 4">YC6886</strain>
    </source>
</reference>
<dbReference type="AlphaFoldDB" id="A0A840V1I0"/>
<dbReference type="GO" id="GO:0009253">
    <property type="term" value="P:peptidoglycan catabolic process"/>
    <property type="evidence" value="ECO:0007669"/>
    <property type="project" value="InterPro"/>
</dbReference>
<dbReference type="Pfam" id="PF01520">
    <property type="entry name" value="Amidase_3"/>
    <property type="match status" value="1"/>
</dbReference>
<evidence type="ECO:0000259" key="2">
    <source>
        <dbReference type="Pfam" id="PF01520"/>
    </source>
</evidence>
<evidence type="ECO:0000313" key="4">
    <source>
        <dbReference type="Proteomes" id="UP000557717"/>
    </source>
</evidence>
<dbReference type="InterPro" id="IPR002508">
    <property type="entry name" value="MurNAc-LAA_cat"/>
</dbReference>
<evidence type="ECO:0000256" key="1">
    <source>
        <dbReference type="SAM" id="MobiDB-lite"/>
    </source>
</evidence>
<dbReference type="EMBL" id="JACHFD010000009">
    <property type="protein sequence ID" value="MBB5351852.1"/>
    <property type="molecule type" value="Genomic_DNA"/>
</dbReference>
<feature type="region of interest" description="Disordered" evidence="1">
    <location>
        <begin position="30"/>
        <end position="60"/>
    </location>
</feature>
<name>A0A840V1I0_9BACT</name>
<keyword evidence="4" id="KW-1185">Reference proteome</keyword>
<dbReference type="Proteomes" id="UP000557717">
    <property type="component" value="Unassembled WGS sequence"/>
</dbReference>
<protein>
    <submittedName>
        <fullName evidence="3">N-acetylmuramoyl-L-alanine amidase</fullName>
    </submittedName>
</protein>